<dbReference type="KEGG" id="egu:105034910"/>
<gene>
    <name evidence="2" type="primary">LOC105034910</name>
</gene>
<evidence type="ECO:0000313" key="1">
    <source>
        <dbReference type="Proteomes" id="UP000504607"/>
    </source>
</evidence>
<accession>A0A6I9QFH2</accession>
<dbReference type="AlphaFoldDB" id="A0A6I9QFH2"/>
<sequence length="156" mass="16476">MATFASPSSHFFYLYSASPSSPPLPSSFLSSPLLLPGHLPKPDGLRFFSSSRAVTASPRALHQPAAFFYGGERPLDTQTLLVTATVLAAISLSLFLGLKGDPVPCERCAGNGGTKCVFCNDGKMRQETGLVDCRVCKGAGLILCKKCGGSGYSRRL</sequence>
<dbReference type="PANTHER" id="PTHR15852">
    <property type="entry name" value="PLASTID TRANSCRIPTIONALLY ACTIVE PROTEIN"/>
    <property type="match status" value="1"/>
</dbReference>
<dbReference type="Proteomes" id="UP000504607">
    <property type="component" value="Unplaced"/>
</dbReference>
<name>A0A6I9QFH2_ELAGV</name>
<protein>
    <submittedName>
        <fullName evidence="2">Protein SPA, chloroplastic isoform X1</fullName>
    </submittedName>
</protein>
<dbReference type="FunCoup" id="A0A6I9QFH2">
    <property type="interactions" value="769"/>
</dbReference>
<proteinExistence type="predicted"/>
<dbReference type="InParanoid" id="A0A6I9QFH2"/>
<organism evidence="1 2">
    <name type="scientific">Elaeis guineensis var. tenera</name>
    <name type="common">Oil palm</name>
    <dbReference type="NCBI Taxonomy" id="51953"/>
    <lineage>
        <taxon>Eukaryota</taxon>
        <taxon>Viridiplantae</taxon>
        <taxon>Streptophyta</taxon>
        <taxon>Embryophyta</taxon>
        <taxon>Tracheophyta</taxon>
        <taxon>Spermatophyta</taxon>
        <taxon>Magnoliopsida</taxon>
        <taxon>Liliopsida</taxon>
        <taxon>Arecaceae</taxon>
        <taxon>Arecoideae</taxon>
        <taxon>Cocoseae</taxon>
        <taxon>Elaeidinae</taxon>
        <taxon>Elaeis</taxon>
    </lineage>
</organism>
<evidence type="ECO:0000313" key="2">
    <source>
        <dbReference type="RefSeq" id="XP_010908541.1"/>
    </source>
</evidence>
<reference evidence="2" key="1">
    <citation type="submission" date="2025-08" db="UniProtKB">
        <authorList>
            <consortium name="RefSeq"/>
        </authorList>
    </citation>
    <scope>IDENTIFICATION</scope>
</reference>
<keyword evidence="1" id="KW-1185">Reference proteome</keyword>
<dbReference type="RefSeq" id="XP_010908541.1">
    <property type="nucleotide sequence ID" value="XM_010910239.2"/>
</dbReference>
<dbReference type="OrthoDB" id="542764at2759"/>
<dbReference type="GeneID" id="105034910"/>
<dbReference type="PANTHER" id="PTHR15852:SF52">
    <property type="entry name" value="THYLAKOID LUMENAL P17.1 PROTEIN"/>
    <property type="match status" value="1"/>
</dbReference>